<dbReference type="InterPro" id="IPR002301">
    <property type="entry name" value="Ile-tRNA-ligase"/>
</dbReference>
<accession>A0A928TQ71</accession>
<evidence type="ECO:0000256" key="13">
    <source>
        <dbReference type="ARBA" id="ARBA00025217"/>
    </source>
</evidence>
<dbReference type="CDD" id="cd07961">
    <property type="entry name" value="Anticodon_Ia_Ile_ABEc"/>
    <property type="match status" value="1"/>
</dbReference>
<dbReference type="InterPro" id="IPR013155">
    <property type="entry name" value="M/V/L/I-tRNA-synth_anticd-bd"/>
</dbReference>
<evidence type="ECO:0000256" key="1">
    <source>
        <dbReference type="ARBA" id="ARBA00001947"/>
    </source>
</evidence>
<comment type="catalytic activity">
    <reaction evidence="14 15">
        <text>tRNA(Ile) + L-isoleucine + ATP = L-isoleucyl-tRNA(Ile) + AMP + diphosphate</text>
        <dbReference type="Rhea" id="RHEA:11060"/>
        <dbReference type="Rhea" id="RHEA-COMP:9666"/>
        <dbReference type="Rhea" id="RHEA-COMP:9695"/>
        <dbReference type="ChEBI" id="CHEBI:30616"/>
        <dbReference type="ChEBI" id="CHEBI:33019"/>
        <dbReference type="ChEBI" id="CHEBI:58045"/>
        <dbReference type="ChEBI" id="CHEBI:78442"/>
        <dbReference type="ChEBI" id="CHEBI:78528"/>
        <dbReference type="ChEBI" id="CHEBI:456215"/>
        <dbReference type="EC" id="6.1.1.5"/>
    </reaction>
</comment>
<comment type="domain">
    <text evidence="15">IleRS has two distinct active sites: one for aminoacylation and one for editing. The misactivated valine is translocated from the active site to the editing site, which sterically excludes the correctly activated isoleucine. The single editing site contains two valyl binding pockets, one specific for each substrate (Val-AMP or Val-tRNA(Ile)).</text>
</comment>
<dbReference type="GO" id="GO:0008270">
    <property type="term" value="F:zinc ion binding"/>
    <property type="evidence" value="ECO:0007669"/>
    <property type="project" value="UniProtKB-UniRule"/>
</dbReference>
<dbReference type="GO" id="GO:0004822">
    <property type="term" value="F:isoleucine-tRNA ligase activity"/>
    <property type="evidence" value="ECO:0007669"/>
    <property type="project" value="UniProtKB-UniRule"/>
</dbReference>
<dbReference type="SUPFAM" id="SSF47323">
    <property type="entry name" value="Anticodon-binding domain of a subclass of class I aminoacyl-tRNA synthetases"/>
    <property type="match status" value="1"/>
</dbReference>
<feature type="domain" description="Methionyl/Valyl/Leucyl/Isoleucyl-tRNA synthetase anticodon-binding" evidence="17">
    <location>
        <begin position="719"/>
        <end position="862"/>
    </location>
</feature>
<dbReference type="GO" id="GO:0002161">
    <property type="term" value="F:aminoacyl-tRNA deacylase activity"/>
    <property type="evidence" value="ECO:0007669"/>
    <property type="project" value="InterPro"/>
</dbReference>
<keyword evidence="12 15" id="KW-0030">Aminoacyl-tRNA synthetase</keyword>
<evidence type="ECO:0000313" key="19">
    <source>
        <dbReference type="Proteomes" id="UP000710385"/>
    </source>
</evidence>
<dbReference type="PANTHER" id="PTHR42780">
    <property type="entry name" value="SOLEUCYL-TRNA SYNTHETASE"/>
    <property type="match status" value="1"/>
</dbReference>
<evidence type="ECO:0000256" key="14">
    <source>
        <dbReference type="ARBA" id="ARBA00048359"/>
    </source>
</evidence>
<dbReference type="FunFam" id="3.40.50.620:FF:000063">
    <property type="entry name" value="Isoleucine--tRNA ligase"/>
    <property type="match status" value="1"/>
</dbReference>
<dbReference type="InterPro" id="IPR033709">
    <property type="entry name" value="Anticodon_Ile_ABEc"/>
</dbReference>
<comment type="cofactor">
    <cofactor evidence="1 15">
        <name>Zn(2+)</name>
        <dbReference type="ChEBI" id="CHEBI:29105"/>
    </cofactor>
</comment>
<dbReference type="InterPro" id="IPR009008">
    <property type="entry name" value="Val/Leu/Ile-tRNA-synth_edit"/>
</dbReference>
<dbReference type="InterPro" id="IPR023586">
    <property type="entry name" value="Ile-tRNA-ligase_type2"/>
</dbReference>
<evidence type="ECO:0000259" key="17">
    <source>
        <dbReference type="Pfam" id="PF08264"/>
    </source>
</evidence>
<evidence type="ECO:0000256" key="4">
    <source>
        <dbReference type="ARBA" id="ARBA00011245"/>
    </source>
</evidence>
<evidence type="ECO:0000256" key="15">
    <source>
        <dbReference type="HAMAP-Rule" id="MF_02003"/>
    </source>
</evidence>
<dbReference type="GO" id="GO:0006428">
    <property type="term" value="P:isoleucyl-tRNA aminoacylation"/>
    <property type="evidence" value="ECO:0007669"/>
    <property type="project" value="UniProtKB-UniRule"/>
</dbReference>
<organism evidence="18 19">
    <name type="scientific">candidate division WWE3 bacterium</name>
    <dbReference type="NCBI Taxonomy" id="2053526"/>
    <lineage>
        <taxon>Bacteria</taxon>
        <taxon>Katanobacteria</taxon>
    </lineage>
</organism>
<dbReference type="InterPro" id="IPR009080">
    <property type="entry name" value="tRNAsynth_Ia_anticodon-bd"/>
</dbReference>
<dbReference type="SUPFAM" id="SSF50677">
    <property type="entry name" value="ValRS/IleRS/LeuRS editing domain"/>
    <property type="match status" value="1"/>
</dbReference>
<gene>
    <name evidence="15" type="primary">ileS</name>
    <name evidence="18" type="ORF">HS096_02055</name>
</gene>
<feature type="binding site" evidence="15">
    <location>
        <position position="638"/>
    </location>
    <ligand>
        <name>ATP</name>
        <dbReference type="ChEBI" id="CHEBI:30616"/>
    </ligand>
</feature>
<evidence type="ECO:0000256" key="7">
    <source>
        <dbReference type="ARBA" id="ARBA00022723"/>
    </source>
</evidence>
<dbReference type="Pfam" id="PF19302">
    <property type="entry name" value="DUF5915"/>
    <property type="match status" value="1"/>
</dbReference>
<evidence type="ECO:0000256" key="3">
    <source>
        <dbReference type="ARBA" id="ARBA00007078"/>
    </source>
</evidence>
<comment type="caution">
    <text evidence="18">The sequence shown here is derived from an EMBL/GenBank/DDBJ whole genome shotgun (WGS) entry which is preliminary data.</text>
</comment>
<keyword evidence="7 15" id="KW-0479">Metal-binding</keyword>
<keyword evidence="11 15" id="KW-0648">Protein biosynthesis</keyword>
<comment type="subunit">
    <text evidence="4 15">Monomer.</text>
</comment>
<dbReference type="PANTHER" id="PTHR42780:SF1">
    <property type="entry name" value="ISOLEUCINE--TRNA LIGASE, CYTOPLASMIC"/>
    <property type="match status" value="1"/>
</dbReference>
<dbReference type="InterPro" id="IPR014729">
    <property type="entry name" value="Rossmann-like_a/b/a_fold"/>
</dbReference>
<evidence type="ECO:0000256" key="2">
    <source>
        <dbReference type="ARBA" id="ARBA00004496"/>
    </source>
</evidence>
<dbReference type="InterPro" id="IPR001412">
    <property type="entry name" value="aa-tRNA-synth_I_CS"/>
</dbReference>
<dbReference type="GO" id="GO:0005737">
    <property type="term" value="C:cytoplasm"/>
    <property type="evidence" value="ECO:0007669"/>
    <property type="project" value="UniProtKB-SubCell"/>
</dbReference>
<evidence type="ECO:0000313" key="18">
    <source>
        <dbReference type="EMBL" id="MBE7525154.1"/>
    </source>
</evidence>
<keyword evidence="8 15" id="KW-0547">Nucleotide-binding</keyword>
<dbReference type="GO" id="GO:0000049">
    <property type="term" value="F:tRNA binding"/>
    <property type="evidence" value="ECO:0007669"/>
    <property type="project" value="InterPro"/>
</dbReference>
<dbReference type="Gene3D" id="1.10.730.10">
    <property type="entry name" value="Isoleucyl-tRNA Synthetase, Domain 1"/>
    <property type="match status" value="1"/>
</dbReference>
<dbReference type="CDD" id="cd00818">
    <property type="entry name" value="IleRS_core"/>
    <property type="match status" value="1"/>
</dbReference>
<keyword evidence="6 15" id="KW-0436">Ligase</keyword>
<dbReference type="NCBIfam" id="TIGR00392">
    <property type="entry name" value="ileS"/>
    <property type="match status" value="1"/>
</dbReference>
<evidence type="ECO:0000256" key="8">
    <source>
        <dbReference type="ARBA" id="ARBA00022741"/>
    </source>
</evidence>
<evidence type="ECO:0000256" key="10">
    <source>
        <dbReference type="ARBA" id="ARBA00022840"/>
    </source>
</evidence>
<feature type="domain" description="Aminoacyl-tRNA synthetase class Ia" evidence="16">
    <location>
        <begin position="42"/>
        <end position="672"/>
    </location>
</feature>
<evidence type="ECO:0000256" key="12">
    <source>
        <dbReference type="ARBA" id="ARBA00023146"/>
    </source>
</evidence>
<proteinExistence type="inferred from homology"/>
<keyword evidence="9 15" id="KW-0862">Zinc</keyword>
<feature type="short sequence motif" description="'KMSKS' region" evidence="15">
    <location>
        <begin position="635"/>
        <end position="639"/>
    </location>
</feature>
<dbReference type="EMBL" id="JABTTY010000001">
    <property type="protein sequence ID" value="MBE7525154.1"/>
    <property type="molecule type" value="Genomic_DNA"/>
</dbReference>
<evidence type="ECO:0000256" key="6">
    <source>
        <dbReference type="ARBA" id="ARBA00022598"/>
    </source>
</evidence>
<dbReference type="AlphaFoldDB" id="A0A928TQ71"/>
<dbReference type="PROSITE" id="PS00178">
    <property type="entry name" value="AA_TRNA_LIGASE_I"/>
    <property type="match status" value="1"/>
</dbReference>
<comment type="similarity">
    <text evidence="3 15">Belongs to the class-I aminoacyl-tRNA synthetase family. IleS type 2 subfamily.</text>
</comment>
<evidence type="ECO:0000256" key="5">
    <source>
        <dbReference type="ARBA" id="ARBA00022490"/>
    </source>
</evidence>
<keyword evidence="10 15" id="KW-0067">ATP-binding</keyword>
<dbReference type="SUPFAM" id="SSF52374">
    <property type="entry name" value="Nucleotidylyl transferase"/>
    <property type="match status" value="1"/>
</dbReference>
<comment type="function">
    <text evidence="13 15">Catalyzes the attachment of isoleucine to tRNA(Ile). As IleRS can inadvertently accommodate and process structurally similar amino acids such as valine, to avoid such errors it has two additional distinct tRNA(Ile)-dependent editing activities. One activity is designated as 'pretransfer' editing and involves the hydrolysis of activated Val-AMP. The other activity is designated 'posttransfer' editing and involves deacylation of mischarged Val-tRNA(Ile).</text>
</comment>
<dbReference type="Pfam" id="PF00133">
    <property type="entry name" value="tRNA-synt_1"/>
    <property type="match status" value="1"/>
</dbReference>
<feature type="short sequence motif" description="'HIGH' region" evidence="15">
    <location>
        <begin position="71"/>
        <end position="81"/>
    </location>
</feature>
<dbReference type="Gene3D" id="3.40.50.620">
    <property type="entry name" value="HUPs"/>
    <property type="match status" value="2"/>
</dbReference>
<reference evidence="18" key="1">
    <citation type="submission" date="2020-05" db="EMBL/GenBank/DDBJ databases">
        <title>High-Quality Genomes of Partial-Nitritation/Anammox System by Hierarchical Clustering Based Hybrid Assembly.</title>
        <authorList>
            <person name="Liu L."/>
            <person name="Wang Y."/>
            <person name="Che Y."/>
            <person name="Chen Y."/>
            <person name="Xia Y."/>
            <person name="Luo R."/>
            <person name="Cheng S.H."/>
            <person name="Zheng C."/>
            <person name="Zhang T."/>
        </authorList>
    </citation>
    <scope>NUCLEOTIDE SEQUENCE</scope>
    <source>
        <strain evidence="18">H1_PAT1</strain>
    </source>
</reference>
<dbReference type="HAMAP" id="MF_02003">
    <property type="entry name" value="Ile_tRNA_synth_type2"/>
    <property type="match status" value="1"/>
</dbReference>
<keyword evidence="5 15" id="KW-0963">Cytoplasm</keyword>
<comment type="subcellular location">
    <subcellularLocation>
        <location evidence="2 15">Cytoplasm</location>
    </subcellularLocation>
</comment>
<evidence type="ECO:0000259" key="16">
    <source>
        <dbReference type="Pfam" id="PF00133"/>
    </source>
</evidence>
<protein>
    <recommendedName>
        <fullName evidence="15">Isoleucine--tRNA ligase</fullName>
        <ecNumber evidence="15">6.1.1.5</ecNumber>
    </recommendedName>
    <alternativeName>
        <fullName evidence="15">Isoleucyl-tRNA synthetase</fullName>
        <shortName evidence="15">IleRS</shortName>
    </alternativeName>
</protein>
<name>A0A928TQ71_UNCKA</name>
<dbReference type="Pfam" id="PF08264">
    <property type="entry name" value="Anticodon_1"/>
    <property type="match status" value="1"/>
</dbReference>
<sequence length="1005" mass="115276">MTNRTKHRILEHIMAKKKAEPSGGKQPGQGRPDFAAMEEAIASYWEKKKIFERSIEERPEHKPFVFYDGPPFATGLPHYGHLLQSVIKDVIPRYKTMQGYRVLRRWGWDCHGLPVEWLVEKEEGLASKEEVCAFGIQKFTESCRSSVFRYVGEWGKYIRRVGRWVDMENAYRTLDDDYIESVWWVFSELVKKGHIYKGHKTMLYSPKRATPLANFEINMDNSYAEKIDPAVTVKFKIKEKESSFLLAWTTTPWTLPSNVALAVHPNMVYVTVRMNETGEYFTFAETRMNEILKQYYPLDDPHQFGEHNTMPFEIVERHRGEELEGIRYEPPYDFYPVKNGHHVVTARYVSDTDGTGIVHIAPAYGEEDNQIGHERGLSFIDALDEQGRFREEAGFVAGMEYAEANNPIMENLASRGLLYRREDIAHSVPIDPRSKDPLMYRALPGWFVDVTALKPKLLDAAKRINWHPAHLKDGRFGHGLETAPDWNLSRTRFWGAPIPVWECGSCDAREIIGSLKDLRKKAVAGTFPEHLDLHRPAIDAVTLSCASCDGTMHRIPDVFDCWFESGSMPYASEHYPFENKARFESHFPADFIGEAQDQTRGWFYVLHVLSTALFGKPAFKDVVVTGLIMAEDGKKMSKSLGNYPDPWEILNTYGADAFRTYILSSPVVDGEQLNFSESEIDDVVRKFLNILWNVSVFYKTYAGTDRIELAKPRSAHVLDRWLYARLHGLIQDVTDAYERYEIVRAVRPLSAFVDDVSTWWLRRSRDRMRGADAYERLDALKTIREVLLDFSMLMAPSAPFMAERLYMDLEGPKASVHLERWPKADPRLIDEKLLEDMAWVRDIVSRGLEQRAIVKIPVRQALSRATIRMKHGMDANRLSAKTDLLALVKDELNVESVEFDLNPGDETTVVLDTALTPELKAKGQLRELIRRFMALRKERGLKPSDRIRAYAATADPALREVIQASMGMLMEQIKADDLDIPDTFPKQKDSMTFSLDGEDVELGIV</sequence>
<evidence type="ECO:0000256" key="9">
    <source>
        <dbReference type="ARBA" id="ARBA00022833"/>
    </source>
</evidence>
<dbReference type="PRINTS" id="PR00984">
    <property type="entry name" value="TRNASYNTHILE"/>
</dbReference>
<dbReference type="GO" id="GO:0005524">
    <property type="term" value="F:ATP binding"/>
    <property type="evidence" value="ECO:0007669"/>
    <property type="project" value="UniProtKB-UniRule"/>
</dbReference>
<dbReference type="InterPro" id="IPR002300">
    <property type="entry name" value="aa-tRNA-synth_Ia"/>
</dbReference>
<dbReference type="Proteomes" id="UP000710385">
    <property type="component" value="Unassembled WGS sequence"/>
</dbReference>
<evidence type="ECO:0000256" key="11">
    <source>
        <dbReference type="ARBA" id="ARBA00022917"/>
    </source>
</evidence>
<dbReference type="EC" id="6.1.1.5" evidence="15"/>